<reference evidence="1 2" key="1">
    <citation type="journal article" date="2022" name="New Phytol.">
        <title>Ecological generalism drives hyperdiversity of secondary metabolite gene clusters in xylarialean endophytes.</title>
        <authorList>
            <person name="Franco M.E.E."/>
            <person name="Wisecaver J.H."/>
            <person name="Arnold A.E."/>
            <person name="Ju Y.M."/>
            <person name="Slot J.C."/>
            <person name="Ahrendt S."/>
            <person name="Moore L.P."/>
            <person name="Eastman K.E."/>
            <person name="Scott K."/>
            <person name="Konkel Z."/>
            <person name="Mondo S.J."/>
            <person name="Kuo A."/>
            <person name="Hayes R.D."/>
            <person name="Haridas S."/>
            <person name="Andreopoulos B."/>
            <person name="Riley R."/>
            <person name="LaButti K."/>
            <person name="Pangilinan J."/>
            <person name="Lipzen A."/>
            <person name="Amirebrahimi M."/>
            <person name="Yan J."/>
            <person name="Adam C."/>
            <person name="Keymanesh K."/>
            <person name="Ng V."/>
            <person name="Louie K."/>
            <person name="Northen T."/>
            <person name="Drula E."/>
            <person name="Henrissat B."/>
            <person name="Hsieh H.M."/>
            <person name="Youens-Clark K."/>
            <person name="Lutzoni F."/>
            <person name="Miadlikowska J."/>
            <person name="Eastwood D.C."/>
            <person name="Hamelin R.C."/>
            <person name="Grigoriev I.V."/>
            <person name="U'Ren J.M."/>
        </authorList>
    </citation>
    <scope>NUCLEOTIDE SEQUENCE [LARGE SCALE GENOMIC DNA]</scope>
    <source>
        <strain evidence="1 2">ER1909</strain>
    </source>
</reference>
<evidence type="ECO:0000313" key="1">
    <source>
        <dbReference type="EMBL" id="KAI6089323.1"/>
    </source>
</evidence>
<dbReference type="Proteomes" id="UP001497680">
    <property type="component" value="Unassembled WGS sequence"/>
</dbReference>
<gene>
    <name evidence="1" type="ORF">F4821DRAFT_61359</name>
</gene>
<dbReference type="EMBL" id="MU394296">
    <property type="protein sequence ID" value="KAI6089323.1"/>
    <property type="molecule type" value="Genomic_DNA"/>
</dbReference>
<accession>A0ACC0D9A8</accession>
<proteinExistence type="predicted"/>
<sequence length="614" mass="66428">MLTMTRVPSDSFLPSGAVLDPSQRSMSFGSLNDHSSTSVISPLSLPHALHNLNFLDESSITNLPSPNYSHSPSVSAAPRPRQQLLSPRRSIPLPSIREQRSVSLSPTRHRTRSGMLSPSMGPTSISSVTSPDNKGGARMDRLEQERQNMERAALTNLLRRREEQARKLIENWQAERTYLEASRNRAEELFEEERKIMNDERMMWLSERVQLKEDAENWQQKAEALAKERDQMVGYIQRMQRKSGDAHRGFDGGVDGAAGFIRGGGTDSPRTNSGTSSKLRTPSDGLSPGSRLPLGQTMPESQPFIPLDPRMQGPSPGTTSPTTEQAKIPSIDIQEVIPSLEGIRVKADAVQKPTFTDGTISPPGGPKRAKISVAAGQPESTRTRLMPAVTQEALQTPEAHRLTLHAGHTPNHSMSLSRLHTVESTQDSTEVTNTTSSSPTRSSSCSSHNSGVATPTHPAVEDQALDQSLQDEAAGLSVAPGANKDSTLPGEPLPGKLGDCAVPVYNDLDEEDHDPALKGPLFLRNLPAADEPFIQQLSEKLTLVKDNNLTPTVLKNDFLGEPSEPVAQAKVETVAGGDGAPNADEEEAEGVEEEIPLKLKKTSNFGAPLGQLGK</sequence>
<protein>
    <submittedName>
        <fullName evidence="1">Uncharacterized protein</fullName>
    </submittedName>
</protein>
<organism evidence="1 2">
    <name type="scientific">Hypoxylon rubiginosum</name>
    <dbReference type="NCBI Taxonomy" id="110542"/>
    <lineage>
        <taxon>Eukaryota</taxon>
        <taxon>Fungi</taxon>
        <taxon>Dikarya</taxon>
        <taxon>Ascomycota</taxon>
        <taxon>Pezizomycotina</taxon>
        <taxon>Sordariomycetes</taxon>
        <taxon>Xylariomycetidae</taxon>
        <taxon>Xylariales</taxon>
        <taxon>Hypoxylaceae</taxon>
        <taxon>Hypoxylon</taxon>
    </lineage>
</organism>
<keyword evidence="2" id="KW-1185">Reference proteome</keyword>
<name>A0ACC0D9A8_9PEZI</name>
<evidence type="ECO:0000313" key="2">
    <source>
        <dbReference type="Proteomes" id="UP001497680"/>
    </source>
</evidence>
<comment type="caution">
    <text evidence="1">The sequence shown here is derived from an EMBL/GenBank/DDBJ whole genome shotgun (WGS) entry which is preliminary data.</text>
</comment>